<dbReference type="AlphaFoldDB" id="A0A7Y9EB60"/>
<proteinExistence type="predicted"/>
<dbReference type="Gene3D" id="3.40.50.300">
    <property type="entry name" value="P-loop containing nucleotide triphosphate hydrolases"/>
    <property type="match status" value="1"/>
</dbReference>
<keyword evidence="3" id="KW-1185">Reference proteome</keyword>
<dbReference type="InterPro" id="IPR027417">
    <property type="entry name" value="P-loop_NTPase"/>
</dbReference>
<name>A0A7Y9EB60_9ACTN</name>
<comment type="caution">
    <text evidence="2">The sequence shown here is derived from an EMBL/GenBank/DDBJ whole genome shotgun (WGS) entry which is preliminary data.</text>
</comment>
<dbReference type="InterPro" id="IPR045528">
    <property type="entry name" value="DO-GTPase2"/>
</dbReference>
<organism evidence="2 3">
    <name type="scientific">Actinomadura luteofluorescens</name>
    <dbReference type="NCBI Taxonomy" id="46163"/>
    <lineage>
        <taxon>Bacteria</taxon>
        <taxon>Bacillati</taxon>
        <taxon>Actinomycetota</taxon>
        <taxon>Actinomycetes</taxon>
        <taxon>Streptosporangiales</taxon>
        <taxon>Thermomonosporaceae</taxon>
        <taxon>Actinomadura</taxon>
    </lineage>
</organism>
<evidence type="ECO:0000259" key="1">
    <source>
        <dbReference type="Pfam" id="PF19993"/>
    </source>
</evidence>
<evidence type="ECO:0000313" key="2">
    <source>
        <dbReference type="EMBL" id="NYD44539.1"/>
    </source>
</evidence>
<accession>A0A7Y9EB60</accession>
<dbReference type="Pfam" id="PF19993">
    <property type="entry name" value="DO-GTPase2"/>
    <property type="match status" value="1"/>
</dbReference>
<dbReference type="EMBL" id="JACCBA010000001">
    <property type="protein sequence ID" value="NYD44539.1"/>
    <property type="molecule type" value="Genomic_DNA"/>
</dbReference>
<feature type="domain" description="Double-GTPase 2" evidence="1">
    <location>
        <begin position="94"/>
        <end position="264"/>
    </location>
</feature>
<evidence type="ECO:0000313" key="3">
    <source>
        <dbReference type="Proteomes" id="UP000529783"/>
    </source>
</evidence>
<gene>
    <name evidence="2" type="ORF">BJY14_000522</name>
</gene>
<reference evidence="2 3" key="1">
    <citation type="submission" date="2020-07" db="EMBL/GenBank/DDBJ databases">
        <title>Sequencing the genomes of 1000 actinobacteria strains.</title>
        <authorList>
            <person name="Klenk H.-P."/>
        </authorList>
    </citation>
    <scope>NUCLEOTIDE SEQUENCE [LARGE SCALE GENOMIC DNA]</scope>
    <source>
        <strain evidence="2 3">DSM 40398</strain>
    </source>
</reference>
<dbReference type="RefSeq" id="WP_179842104.1">
    <property type="nucleotide sequence ID" value="NZ_JACCBA010000001.1"/>
</dbReference>
<dbReference type="Proteomes" id="UP000529783">
    <property type="component" value="Unassembled WGS sequence"/>
</dbReference>
<dbReference type="SUPFAM" id="SSF52540">
    <property type="entry name" value="P-loop containing nucleoside triphosphate hydrolases"/>
    <property type="match status" value="1"/>
</dbReference>
<sequence length="374" mass="41818">MIAPPWQSGSAAYPGPEPRARTLCPYCLNHLDWSDYGEVPLVRNTPDGPEVLTRAPDEPEVRWRHRTLGAMRQCHGDGDPHFLPADYGDLDPLIIGLVGASAAGKTHLLTAMIAQLERRKAMLAPELRIEPLDGHMRQRFYEDRIRPFLEQRRVLPATRRSARAEFVYALRVSSEYTGRTHAVGFFDVPGEHYHRYEYEDTPFLSLADAILYVADGQQLRTGDDWNPWVPDPGFTHAITQLLHTRQTRDGLLPPSAIVVAKSDMLAGLDGTVAHWLARDDETVLGDLRTAEDENEAAYAFLDRHGAELWLAPFHSGSPTTLHFASASGVAPIPEEGVFPHQNFRPTRVLRPLLSLFSATGLVPRIDTEEPGQYL</sequence>
<protein>
    <recommendedName>
        <fullName evidence="1">Double-GTPase 2 domain-containing protein</fullName>
    </recommendedName>
</protein>